<feature type="transmembrane region" description="Helical" evidence="6">
    <location>
        <begin position="759"/>
        <end position="783"/>
    </location>
</feature>
<protein>
    <submittedName>
        <fullName evidence="8">Permease</fullName>
    </submittedName>
</protein>
<dbReference type="PANTHER" id="PTHR30287:SF1">
    <property type="entry name" value="INNER MEMBRANE PROTEIN"/>
    <property type="match status" value="1"/>
</dbReference>
<comment type="subcellular location">
    <subcellularLocation>
        <location evidence="1">Cell membrane</location>
        <topology evidence="1">Multi-pass membrane protein</topology>
    </subcellularLocation>
</comment>
<evidence type="ECO:0000259" key="7">
    <source>
        <dbReference type="Pfam" id="PF02687"/>
    </source>
</evidence>
<evidence type="ECO:0000256" key="6">
    <source>
        <dbReference type="SAM" id="Phobius"/>
    </source>
</evidence>
<dbReference type="Pfam" id="PF02687">
    <property type="entry name" value="FtsX"/>
    <property type="match status" value="2"/>
</dbReference>
<organism evidence="8 9">
    <name type="scientific">Marinospirillum insulare</name>
    <dbReference type="NCBI Taxonomy" id="217169"/>
    <lineage>
        <taxon>Bacteria</taxon>
        <taxon>Pseudomonadati</taxon>
        <taxon>Pseudomonadota</taxon>
        <taxon>Gammaproteobacteria</taxon>
        <taxon>Oceanospirillales</taxon>
        <taxon>Oceanospirillaceae</taxon>
        <taxon>Marinospirillum</taxon>
    </lineage>
</organism>
<keyword evidence="2" id="KW-1003">Cell membrane</keyword>
<evidence type="ECO:0000256" key="4">
    <source>
        <dbReference type="ARBA" id="ARBA00022989"/>
    </source>
</evidence>
<evidence type="ECO:0000256" key="3">
    <source>
        <dbReference type="ARBA" id="ARBA00022692"/>
    </source>
</evidence>
<comment type="caution">
    <text evidence="8">The sequence shown here is derived from an EMBL/GenBank/DDBJ whole genome shotgun (WGS) entry which is preliminary data.</text>
</comment>
<keyword evidence="4 6" id="KW-1133">Transmembrane helix</keyword>
<dbReference type="InterPro" id="IPR003838">
    <property type="entry name" value="ABC3_permease_C"/>
</dbReference>
<evidence type="ECO:0000313" key="8">
    <source>
        <dbReference type="EMBL" id="GLR63361.1"/>
    </source>
</evidence>
<feature type="transmembrane region" description="Helical" evidence="6">
    <location>
        <begin position="349"/>
        <end position="371"/>
    </location>
</feature>
<feature type="transmembrane region" description="Helical" evidence="6">
    <location>
        <begin position="415"/>
        <end position="438"/>
    </location>
</feature>
<dbReference type="EMBL" id="BSOR01000015">
    <property type="protein sequence ID" value="GLR63361.1"/>
    <property type="molecule type" value="Genomic_DNA"/>
</dbReference>
<name>A0ABQ5ZXI7_9GAMM</name>
<dbReference type="InterPro" id="IPR038766">
    <property type="entry name" value="Membrane_comp_ABC_pdt"/>
</dbReference>
<feature type="transmembrane region" description="Helical" evidence="6">
    <location>
        <begin position="20"/>
        <end position="40"/>
    </location>
</feature>
<feature type="domain" description="ABC3 transporter permease C-terminal" evidence="7">
    <location>
        <begin position="712"/>
        <end position="812"/>
    </location>
</feature>
<keyword evidence="9" id="KW-1185">Reference proteome</keyword>
<feature type="transmembrane region" description="Helical" evidence="6">
    <location>
        <begin position="795"/>
        <end position="816"/>
    </location>
</feature>
<dbReference type="PANTHER" id="PTHR30287">
    <property type="entry name" value="MEMBRANE COMPONENT OF PREDICTED ABC SUPERFAMILY METABOLITE UPTAKE TRANSPORTER"/>
    <property type="match status" value="1"/>
</dbReference>
<keyword evidence="3 6" id="KW-0812">Transmembrane</keyword>
<dbReference type="PROSITE" id="PS51257">
    <property type="entry name" value="PROKAR_LIPOPROTEIN"/>
    <property type="match status" value="1"/>
</dbReference>
<dbReference type="Proteomes" id="UP001156682">
    <property type="component" value="Unassembled WGS sequence"/>
</dbReference>
<accession>A0ABQ5ZXI7</accession>
<evidence type="ECO:0000313" key="9">
    <source>
        <dbReference type="Proteomes" id="UP001156682"/>
    </source>
</evidence>
<feature type="transmembrane region" description="Helical" evidence="6">
    <location>
        <begin position="392"/>
        <end position="409"/>
    </location>
</feature>
<feature type="transmembrane region" description="Helical" evidence="6">
    <location>
        <begin position="710"/>
        <end position="731"/>
    </location>
</feature>
<feature type="domain" description="ABC3 transporter permease C-terminal" evidence="7">
    <location>
        <begin position="258"/>
        <end position="373"/>
    </location>
</feature>
<keyword evidence="5 6" id="KW-0472">Membrane</keyword>
<sequence length="832" mass="91079">MGDLKLTAQQTWRSVKAGEYRVLLAALILAVACATLLGVVGERIQGALTQETARISGGDLVISGRKPASSELKQRFTQAELSWSEKVQLTSMASFADEFLLVSLHAVDEYYPLLGEVRLQGLDKQVWSQAKPPALDEIWMEPGLALRLGVTIGDELNVGGVNFKLTALLLETPDQTGGFSSFSPKALVSLASLEGSPLLGPLSRASWRLGVTGDASQLKQLALTLPEELEGHQRLRDFEESQPGIAKAMNEGQRYLAMAGLVAVLLAALAVALATQRQTKRQAKEVALLRCLGQTRARVRKLMLLQLFWLGLAAGLIGGVLGYLGHWGLIELLSPVLPLALPAASLKPMLAAFLLALWLLLGFSLAPLLSLGQVSPLAVLQARPWKLTTSAWLAYGLAAIATLGLGWWLSGDWLLTLWTLLGLGSIGLLVAGIGWLILRLVRNKLERFPWYWRQGLRRLGRNSTETLLQLSTFTLAFTAVLLVARGGDQLMNDWQNQLPDERPNQFAIDIQPYEKQAFEAVLDEQGLDHSQLYPLLRARLTQINEQQATDYVPAEAKSDNALSRELNLTWSAELPEGNKLESGVWWSDLPPAENALLPVSVESSVAKRLGLKLGDQLTFNLAGSPLQTRIVSLREVRWESFNPNFYVIFPPKVLEDKAHTFLASFVLPKDEASFMRNLTQQFPSVAFLDVRALLAQAEGILRQLSLGVQYLLGFVLLAGLLVTWALMMASLDARKREQVLLKVLGASRRSLAKRQALEFMLLGGLAGVLAAVLGELLYSLVAGKLLNLPWSPAPLFWLLPPAFGALLLAGFAHLALRESLETPPHQLLKELS</sequence>
<gene>
    <name evidence="8" type="ORF">GCM10007878_07960</name>
</gene>
<feature type="transmembrane region" description="Helical" evidence="6">
    <location>
        <begin position="307"/>
        <end position="329"/>
    </location>
</feature>
<evidence type="ECO:0000256" key="1">
    <source>
        <dbReference type="ARBA" id="ARBA00004651"/>
    </source>
</evidence>
<evidence type="ECO:0000256" key="2">
    <source>
        <dbReference type="ARBA" id="ARBA00022475"/>
    </source>
</evidence>
<reference evidence="9" key="1">
    <citation type="journal article" date="2019" name="Int. J. Syst. Evol. Microbiol.">
        <title>The Global Catalogue of Microorganisms (GCM) 10K type strain sequencing project: providing services to taxonomists for standard genome sequencing and annotation.</title>
        <authorList>
            <consortium name="The Broad Institute Genomics Platform"/>
            <consortium name="The Broad Institute Genome Sequencing Center for Infectious Disease"/>
            <person name="Wu L."/>
            <person name="Ma J."/>
        </authorList>
    </citation>
    <scope>NUCLEOTIDE SEQUENCE [LARGE SCALE GENOMIC DNA]</scope>
    <source>
        <strain evidence="9">NBRC 100033</strain>
    </source>
</reference>
<evidence type="ECO:0000256" key="5">
    <source>
        <dbReference type="ARBA" id="ARBA00023136"/>
    </source>
</evidence>
<feature type="transmembrane region" description="Helical" evidence="6">
    <location>
        <begin position="467"/>
        <end position="487"/>
    </location>
</feature>
<feature type="transmembrane region" description="Helical" evidence="6">
    <location>
        <begin position="255"/>
        <end position="274"/>
    </location>
</feature>
<proteinExistence type="predicted"/>